<dbReference type="HOGENOM" id="CLU_1218445_0_0_9"/>
<dbReference type="EMBL" id="CP009416">
    <property type="protein sequence ID" value="AJD92700.1"/>
    <property type="molecule type" value="Genomic_DNA"/>
</dbReference>
<gene>
    <name evidence="1" type="ORF">JMA_33830</name>
</gene>
<evidence type="ECO:0008006" key="3">
    <source>
        <dbReference type="Google" id="ProtNLM"/>
    </source>
</evidence>
<proteinExistence type="predicted"/>
<name>A0A0B5AR41_9BACL</name>
<dbReference type="BioCyc" id="JESP1508404:G14D9-12664-MONOMER"/>
<evidence type="ECO:0000313" key="2">
    <source>
        <dbReference type="Proteomes" id="UP000031449"/>
    </source>
</evidence>
<reference evidence="1 2" key="1">
    <citation type="submission" date="2014-08" db="EMBL/GenBank/DDBJ databases">
        <title>Complete genome of a marine bacteria Jeotgalibacillus malaysiensis.</title>
        <authorList>
            <person name="Yaakop A.S."/>
            <person name="Chan K.-G."/>
            <person name="Goh K.M."/>
        </authorList>
    </citation>
    <scope>NUCLEOTIDE SEQUENCE [LARGE SCALE GENOMIC DNA]</scope>
    <source>
        <strain evidence="1 2">D5</strain>
    </source>
</reference>
<organism evidence="1 2">
    <name type="scientific">Jeotgalibacillus malaysiensis</name>
    <dbReference type="NCBI Taxonomy" id="1508404"/>
    <lineage>
        <taxon>Bacteria</taxon>
        <taxon>Bacillati</taxon>
        <taxon>Bacillota</taxon>
        <taxon>Bacilli</taxon>
        <taxon>Bacillales</taxon>
        <taxon>Caryophanaceae</taxon>
        <taxon>Jeotgalibacillus</taxon>
    </lineage>
</organism>
<protein>
    <recommendedName>
        <fullName evidence="3">Aminoglycoside phosphotransferase domain-containing protein</fullName>
    </recommendedName>
</protein>
<keyword evidence="2" id="KW-1185">Reference proteome</keyword>
<dbReference type="Gene3D" id="3.90.1200.10">
    <property type="match status" value="1"/>
</dbReference>
<accession>A0A0B5AR41</accession>
<dbReference type="SUPFAM" id="SSF56112">
    <property type="entry name" value="Protein kinase-like (PK-like)"/>
    <property type="match status" value="1"/>
</dbReference>
<sequence length="227" mass="27142">MPKILEIKKGSYYKEQYINKKLFKTEPEKWEKYKKLIYQSFDDLHLKKMNEKMDSYVYSDALVRDIESQLKHFAHLSNEVEKIKEMMDFVKKSITDQKIYINYSHGDAWVGNIIRNKKSISLIDWHDFGNRSIFFDHITSIYSVVKINTQNKQWNGTGSRSIDKELNQLSNIYSIPIEKIKVYHFLFMLELIISRLKYKDEIGDEALKIAFDWTEKFKQVLKGECQI</sequence>
<dbReference type="AlphaFoldDB" id="A0A0B5AR41"/>
<evidence type="ECO:0000313" key="1">
    <source>
        <dbReference type="EMBL" id="AJD92700.1"/>
    </source>
</evidence>
<dbReference type="Proteomes" id="UP000031449">
    <property type="component" value="Chromosome"/>
</dbReference>
<dbReference type="InterPro" id="IPR011009">
    <property type="entry name" value="Kinase-like_dom_sf"/>
</dbReference>
<dbReference type="STRING" id="1508404.JMA_33830"/>
<dbReference type="KEGG" id="jeo:JMA_33830"/>